<evidence type="ECO:0000313" key="2">
    <source>
        <dbReference type="Proteomes" id="UP000054800"/>
    </source>
</evidence>
<evidence type="ECO:0000313" key="1">
    <source>
        <dbReference type="EMBL" id="KUL98063.1"/>
    </source>
</evidence>
<dbReference type="RefSeq" id="WP_005887656.1">
    <property type="nucleotide sequence ID" value="NZ_LMVH01000001.1"/>
</dbReference>
<dbReference type="InterPro" id="IPR005564">
    <property type="entry name" value="Major_capsid_GpE"/>
</dbReference>
<sequence>MSSKIFGLIALTTIITQTKAPKNFLYNLLIGEEKAEKVEKLEIHTKEAGREKAPLVGKREKGIFIDKTAWQAQIVEPAYIKLQTVNEAEALLEQQFGQVKYAEPQDVGKKTLADAMKKFKEIGFRTRQWMLIETLMTGTCPMEEGTQGVKYGDVNKEVLTGNDLFTSPNCDPIKYLKNKQTEIQKQTGIVIDTVVMSPDAADAFLENQKVKDYLNTRHANYVRVNDSNPENEDGKKEIAWIPTLGITVYSFVDWYDDMETGDTHQVIPEKTCIGMKAKSFSFKYAAMPLRPEQGKPAQLLVKKEVVRKWYPDTSEDEELQYFSRPLCIPNKDVKSWFIATVI</sequence>
<dbReference type="EMBL" id="LMVH01000001">
    <property type="protein sequence ID" value="KUL98063.1"/>
    <property type="molecule type" value="Genomic_DNA"/>
</dbReference>
<proteinExistence type="predicted"/>
<accession>A0A101K5X8</accession>
<organism evidence="1 2">
    <name type="scientific">Fusobacterium nucleatum subsp. nucleatum</name>
    <dbReference type="NCBI Taxonomy" id="76856"/>
    <lineage>
        <taxon>Bacteria</taxon>
        <taxon>Fusobacteriati</taxon>
        <taxon>Fusobacteriota</taxon>
        <taxon>Fusobacteriia</taxon>
        <taxon>Fusobacteriales</taxon>
        <taxon>Fusobacteriaceae</taxon>
        <taxon>Fusobacterium</taxon>
    </lineage>
</organism>
<protein>
    <submittedName>
        <fullName evidence="1">Phage capsid protein</fullName>
    </submittedName>
</protein>
<dbReference type="Gene3D" id="3.15.30.10">
    <property type="entry name" value="putative capsid protein of prophage domain like"/>
    <property type="match status" value="1"/>
</dbReference>
<comment type="caution">
    <text evidence="1">The sequence shown here is derived from an EMBL/GenBank/DDBJ whole genome shotgun (WGS) entry which is preliminary data.</text>
</comment>
<name>A0A101K5X8_FUSNC</name>
<dbReference type="Gene3D" id="3.30.1930.10">
    <property type="entry name" value="capsid protein of prophage domain"/>
    <property type="match status" value="1"/>
</dbReference>
<dbReference type="Proteomes" id="UP000054800">
    <property type="component" value="Unassembled WGS sequence"/>
</dbReference>
<dbReference type="AlphaFoldDB" id="A0A101K5X8"/>
<reference evidence="1 2" key="1">
    <citation type="submission" date="2015-10" db="EMBL/GenBank/DDBJ databases">
        <authorList>
            <person name="Gilbert D.G."/>
        </authorList>
    </citation>
    <scope>NUCLEOTIDE SEQUENCE [LARGE SCALE GENOMIC DNA]</scope>
    <source>
        <strain evidence="1 2">ChDC F311</strain>
    </source>
</reference>
<dbReference type="Pfam" id="PF03864">
    <property type="entry name" value="Phage_cap_E"/>
    <property type="match status" value="1"/>
</dbReference>
<gene>
    <name evidence="1" type="ORF">RO03_00545</name>
</gene>
<dbReference type="OrthoDB" id="92452at2"/>